<reference evidence="3" key="1">
    <citation type="submission" date="2016-08" db="EMBL/GenBank/DDBJ databases">
        <authorList>
            <person name="Varghese N."/>
            <person name="Submissions Spin"/>
        </authorList>
    </citation>
    <scope>NUCLEOTIDE SEQUENCE [LARGE SCALE GENOMIC DNA]</scope>
    <source>
        <strain evidence="3">ERR11</strain>
    </source>
</reference>
<organism evidence="2 3">
    <name type="scientific">Bradyrhizobium shewense</name>
    <dbReference type="NCBI Taxonomy" id="1761772"/>
    <lineage>
        <taxon>Bacteria</taxon>
        <taxon>Pseudomonadati</taxon>
        <taxon>Pseudomonadota</taxon>
        <taxon>Alphaproteobacteria</taxon>
        <taxon>Hyphomicrobiales</taxon>
        <taxon>Nitrobacteraceae</taxon>
        <taxon>Bradyrhizobium</taxon>
    </lineage>
</organism>
<gene>
    <name evidence="2" type="ORF">GA0061098_1003296</name>
</gene>
<dbReference type="Proteomes" id="UP000199184">
    <property type="component" value="Unassembled WGS sequence"/>
</dbReference>
<proteinExistence type="predicted"/>
<protein>
    <submittedName>
        <fullName evidence="2">Uncharacterized protein</fullName>
    </submittedName>
</protein>
<accession>A0A1C3V6L7</accession>
<keyword evidence="1" id="KW-0472">Membrane</keyword>
<keyword evidence="1" id="KW-0812">Transmembrane</keyword>
<feature type="transmembrane region" description="Helical" evidence="1">
    <location>
        <begin position="58"/>
        <end position="81"/>
    </location>
</feature>
<dbReference type="EMBL" id="FMAI01000003">
    <property type="protein sequence ID" value="SCB23247.1"/>
    <property type="molecule type" value="Genomic_DNA"/>
</dbReference>
<keyword evidence="3" id="KW-1185">Reference proteome</keyword>
<name>A0A1C3V6L7_9BRAD</name>
<evidence type="ECO:0000256" key="1">
    <source>
        <dbReference type="SAM" id="Phobius"/>
    </source>
</evidence>
<dbReference type="AlphaFoldDB" id="A0A1C3V6L7"/>
<evidence type="ECO:0000313" key="3">
    <source>
        <dbReference type="Proteomes" id="UP000199184"/>
    </source>
</evidence>
<sequence>MTIARLEPSPSATVGFRLQPETAACVHSSSSSFWEAAAGYFAYSAMAVEGEPIPTEGYVALALGAGFSVIVGVGLMVLLFFSSRRGYDEPPHFR</sequence>
<evidence type="ECO:0000313" key="2">
    <source>
        <dbReference type="EMBL" id="SCB23247.1"/>
    </source>
</evidence>
<keyword evidence="1" id="KW-1133">Transmembrane helix</keyword>